<dbReference type="RefSeq" id="WP_308423929.1">
    <property type="nucleotide sequence ID" value="NZ_BMMT01000001.1"/>
</dbReference>
<feature type="transmembrane region" description="Helical" evidence="1">
    <location>
        <begin position="12"/>
        <end position="35"/>
    </location>
</feature>
<keyword evidence="1" id="KW-0812">Transmembrane</keyword>
<dbReference type="Pfam" id="PF09900">
    <property type="entry name" value="DUF2127"/>
    <property type="match status" value="1"/>
</dbReference>
<feature type="transmembrane region" description="Helical" evidence="1">
    <location>
        <begin position="105"/>
        <end position="124"/>
    </location>
</feature>
<gene>
    <name evidence="2" type="ORF">GCM10011581_00870</name>
</gene>
<feature type="transmembrane region" description="Helical" evidence="1">
    <location>
        <begin position="231"/>
        <end position="251"/>
    </location>
</feature>
<proteinExistence type="predicted"/>
<dbReference type="Proteomes" id="UP000597989">
    <property type="component" value="Unassembled WGS sequence"/>
</dbReference>
<evidence type="ECO:0000313" key="3">
    <source>
        <dbReference type="Proteomes" id="UP000597989"/>
    </source>
</evidence>
<keyword evidence="1" id="KW-0472">Membrane</keyword>
<evidence type="ECO:0000256" key="1">
    <source>
        <dbReference type="SAM" id="Phobius"/>
    </source>
</evidence>
<dbReference type="EMBL" id="BMMT01000001">
    <property type="protein sequence ID" value="GGI67816.1"/>
    <property type="molecule type" value="Genomic_DNA"/>
</dbReference>
<evidence type="ECO:0000313" key="2">
    <source>
        <dbReference type="EMBL" id="GGI67816.1"/>
    </source>
</evidence>
<feature type="transmembrane region" description="Helical" evidence="1">
    <location>
        <begin position="207"/>
        <end position="225"/>
    </location>
</feature>
<comment type="caution">
    <text evidence="2">The sequence shown here is derived from an EMBL/GenBank/DDBJ whole genome shotgun (WGS) entry which is preliminary data.</text>
</comment>
<sequence length="276" mass="30650">MAATVTDRLFRVAVWLKGLDGAVQLVGGVLLLVVAPAEVSRLAHAVVTRDLLGPPTGALAGHFEVAVRHFAEDGSRAFVITYLLLHGVIKLVLVVALLRRVRPMYPVAVAALGLFVLFEVLRAVQTRSPLLAGLALLDVVIIVLVVKEYRELGRRWSDQASGRATLGKPQGGRLRRWPMRRGRRPEPVLITDAEPSFDDEQRHRKRVYAVLMVVHLVGFTAAGLLAHFWLLALVIVIVTGALPWVAVVIANDRASRHRRTRLYRRVRPALERRRDA</sequence>
<feature type="transmembrane region" description="Helical" evidence="1">
    <location>
        <begin position="130"/>
        <end position="146"/>
    </location>
</feature>
<reference evidence="2 3" key="1">
    <citation type="journal article" date="2014" name="Int. J. Syst. Evol. Microbiol.">
        <title>Complete genome sequence of Corynebacterium casei LMG S-19264T (=DSM 44701T), isolated from a smear-ripened cheese.</title>
        <authorList>
            <consortium name="US DOE Joint Genome Institute (JGI-PGF)"/>
            <person name="Walter F."/>
            <person name="Albersmeier A."/>
            <person name="Kalinowski J."/>
            <person name="Ruckert C."/>
        </authorList>
    </citation>
    <scope>NUCLEOTIDE SEQUENCE [LARGE SCALE GENOMIC DNA]</scope>
    <source>
        <strain evidence="2 3">CGMCC 4.7206</strain>
    </source>
</reference>
<protein>
    <submittedName>
        <fullName evidence="2">Uncharacterized protein</fullName>
    </submittedName>
</protein>
<dbReference type="AlphaFoldDB" id="A0A917N683"/>
<name>A0A917N683_9PSEU</name>
<organism evidence="2 3">
    <name type="scientific">Saccharopolyspora thermophila</name>
    <dbReference type="NCBI Taxonomy" id="89367"/>
    <lineage>
        <taxon>Bacteria</taxon>
        <taxon>Bacillati</taxon>
        <taxon>Actinomycetota</taxon>
        <taxon>Actinomycetes</taxon>
        <taxon>Pseudonocardiales</taxon>
        <taxon>Pseudonocardiaceae</taxon>
        <taxon>Saccharopolyspora</taxon>
    </lineage>
</organism>
<dbReference type="InterPro" id="IPR021125">
    <property type="entry name" value="DUF2127"/>
</dbReference>
<dbReference type="InterPro" id="IPR021449">
    <property type="entry name" value="DUF3099"/>
</dbReference>
<accession>A0A917N683</accession>
<keyword evidence="1" id="KW-1133">Transmembrane helix</keyword>
<dbReference type="Pfam" id="PF11298">
    <property type="entry name" value="DUF3099"/>
    <property type="match status" value="1"/>
</dbReference>
<feature type="transmembrane region" description="Helical" evidence="1">
    <location>
        <begin position="77"/>
        <end position="98"/>
    </location>
</feature>